<dbReference type="GO" id="GO:0004175">
    <property type="term" value="F:endopeptidase activity"/>
    <property type="evidence" value="ECO:0007669"/>
    <property type="project" value="UniProtKB-ARBA"/>
</dbReference>
<feature type="transmembrane region" description="Helical" evidence="1">
    <location>
        <begin position="144"/>
        <end position="162"/>
    </location>
</feature>
<keyword evidence="1" id="KW-0472">Membrane</keyword>
<feature type="transmembrane region" description="Helical" evidence="1">
    <location>
        <begin position="169"/>
        <end position="190"/>
    </location>
</feature>
<dbReference type="AlphaFoldDB" id="A0A5B9QZX9"/>
<keyword evidence="3" id="KW-0378">Hydrolase</keyword>
<dbReference type="Pfam" id="PF02517">
    <property type="entry name" value="Rce1-like"/>
    <property type="match status" value="1"/>
</dbReference>
<dbReference type="GO" id="GO:0080120">
    <property type="term" value="P:CAAX-box protein maturation"/>
    <property type="evidence" value="ECO:0007669"/>
    <property type="project" value="UniProtKB-ARBA"/>
</dbReference>
<gene>
    <name evidence="3" type="ORF">UC8_47580</name>
</gene>
<evidence type="ECO:0000259" key="2">
    <source>
        <dbReference type="Pfam" id="PF02517"/>
    </source>
</evidence>
<evidence type="ECO:0000313" key="4">
    <source>
        <dbReference type="Proteomes" id="UP000325286"/>
    </source>
</evidence>
<accession>A0A5B9QZX9</accession>
<proteinExistence type="predicted"/>
<feature type="transmembrane region" description="Helical" evidence="1">
    <location>
        <begin position="80"/>
        <end position="98"/>
    </location>
</feature>
<reference evidence="3 4" key="1">
    <citation type="submission" date="2019-08" db="EMBL/GenBank/DDBJ databases">
        <title>Deep-cultivation of Planctomycetes and their phenomic and genomic characterization uncovers novel biology.</title>
        <authorList>
            <person name="Wiegand S."/>
            <person name="Jogler M."/>
            <person name="Boedeker C."/>
            <person name="Pinto D."/>
            <person name="Vollmers J."/>
            <person name="Rivas-Marin E."/>
            <person name="Kohn T."/>
            <person name="Peeters S.H."/>
            <person name="Heuer A."/>
            <person name="Rast P."/>
            <person name="Oberbeckmann S."/>
            <person name="Bunk B."/>
            <person name="Jeske O."/>
            <person name="Meyerdierks A."/>
            <person name="Storesund J.E."/>
            <person name="Kallscheuer N."/>
            <person name="Luecker S."/>
            <person name="Lage O.M."/>
            <person name="Pohl T."/>
            <person name="Merkel B.J."/>
            <person name="Hornburger P."/>
            <person name="Mueller R.-W."/>
            <person name="Bruemmer F."/>
            <person name="Labrenz M."/>
            <person name="Spormann A.M."/>
            <person name="Op den Camp H."/>
            <person name="Overmann J."/>
            <person name="Amann R."/>
            <person name="Jetten M.S.M."/>
            <person name="Mascher T."/>
            <person name="Medema M.H."/>
            <person name="Devos D.P."/>
            <person name="Kaster A.-K."/>
            <person name="Ovreas L."/>
            <person name="Rohde M."/>
            <person name="Galperin M.Y."/>
            <person name="Jogler C."/>
        </authorList>
    </citation>
    <scope>NUCLEOTIDE SEQUENCE [LARGE SCALE GENOMIC DNA]</scope>
    <source>
        <strain evidence="3 4">UC8</strain>
    </source>
</reference>
<dbReference type="Proteomes" id="UP000325286">
    <property type="component" value="Chromosome"/>
</dbReference>
<name>A0A5B9QZX9_9BACT</name>
<dbReference type="GO" id="GO:0006508">
    <property type="term" value="P:proteolysis"/>
    <property type="evidence" value="ECO:0007669"/>
    <property type="project" value="UniProtKB-KW"/>
</dbReference>
<keyword evidence="4" id="KW-1185">Reference proteome</keyword>
<keyword evidence="1" id="KW-0812">Transmembrane</keyword>
<keyword evidence="1" id="KW-1133">Transmembrane helix</keyword>
<protein>
    <submittedName>
        <fullName evidence="3">CAAX amino terminal protease self-immunity</fullName>
    </submittedName>
</protein>
<evidence type="ECO:0000256" key="1">
    <source>
        <dbReference type="SAM" id="Phobius"/>
    </source>
</evidence>
<dbReference type="EMBL" id="CP042914">
    <property type="protein sequence ID" value="QEG42716.1"/>
    <property type="molecule type" value="Genomic_DNA"/>
</dbReference>
<organism evidence="3 4">
    <name type="scientific">Roseimaritima ulvae</name>
    <dbReference type="NCBI Taxonomy" id="980254"/>
    <lineage>
        <taxon>Bacteria</taxon>
        <taxon>Pseudomonadati</taxon>
        <taxon>Planctomycetota</taxon>
        <taxon>Planctomycetia</taxon>
        <taxon>Pirellulales</taxon>
        <taxon>Pirellulaceae</taxon>
        <taxon>Roseimaritima</taxon>
    </lineage>
</organism>
<keyword evidence="3" id="KW-0645">Protease</keyword>
<feature type="transmembrane region" description="Helical" evidence="1">
    <location>
        <begin position="119"/>
        <end position="138"/>
    </location>
</feature>
<dbReference type="InterPro" id="IPR003675">
    <property type="entry name" value="Rce1/LyrA-like_dom"/>
</dbReference>
<dbReference type="KEGG" id="rul:UC8_47580"/>
<feature type="domain" description="CAAX prenyl protease 2/Lysostaphin resistance protein A-like" evidence="2">
    <location>
        <begin position="82"/>
        <end position="180"/>
    </location>
</feature>
<evidence type="ECO:0000313" key="3">
    <source>
        <dbReference type="EMBL" id="QEG42716.1"/>
    </source>
</evidence>
<sequence length="192" mass="21069">MFVLVPTLTRWLGPAPGTLAVFALYWFGFCLPLGFVFQRPGQRRGLLSLKVGEQRWVPWSVLALVSLLAVAAWFEWPRPTPWAAITWALPLAVVNGFAEEFYWRGAFVTQAGGRRGLQVWGVVLFTAWHIPLVFAHGVSYHGPIVVVGGAAVVGAFWGLIAARTGRIGWTVVSHILTNAIVFVDLIATNFGN</sequence>
<feature type="transmembrane region" description="Helical" evidence="1">
    <location>
        <begin position="56"/>
        <end position="74"/>
    </location>
</feature>
<feature type="transmembrane region" description="Helical" evidence="1">
    <location>
        <begin position="15"/>
        <end position="36"/>
    </location>
</feature>